<feature type="transmembrane region" description="Helical" evidence="8">
    <location>
        <begin position="219"/>
        <end position="238"/>
    </location>
</feature>
<protein>
    <recommendedName>
        <fullName evidence="9">Major facilitator superfamily (MFS) profile domain-containing protein</fullName>
    </recommendedName>
</protein>
<evidence type="ECO:0000256" key="2">
    <source>
        <dbReference type="ARBA" id="ARBA00007520"/>
    </source>
</evidence>
<feature type="transmembrane region" description="Helical" evidence="8">
    <location>
        <begin position="187"/>
        <end position="207"/>
    </location>
</feature>
<feature type="transmembrane region" description="Helical" evidence="8">
    <location>
        <begin position="454"/>
        <end position="478"/>
    </location>
</feature>
<evidence type="ECO:0000256" key="6">
    <source>
        <dbReference type="ARBA" id="ARBA00023180"/>
    </source>
</evidence>
<evidence type="ECO:0000256" key="4">
    <source>
        <dbReference type="ARBA" id="ARBA00022989"/>
    </source>
</evidence>
<organism evidence="10 11">
    <name type="scientific">Neonectria punicea</name>
    <dbReference type="NCBI Taxonomy" id="979145"/>
    <lineage>
        <taxon>Eukaryota</taxon>
        <taxon>Fungi</taxon>
        <taxon>Dikarya</taxon>
        <taxon>Ascomycota</taxon>
        <taxon>Pezizomycotina</taxon>
        <taxon>Sordariomycetes</taxon>
        <taxon>Hypocreomycetidae</taxon>
        <taxon>Hypocreales</taxon>
        <taxon>Nectriaceae</taxon>
        <taxon>Neonectria</taxon>
    </lineage>
</organism>
<reference evidence="10 11" key="1">
    <citation type="journal article" date="2025" name="Microbiol. Resour. Announc.">
        <title>Draft genome sequences for Neonectria magnoliae and Neonectria punicea, canker pathogens of Liriodendron tulipifera and Acer saccharum in West Virginia.</title>
        <authorList>
            <person name="Petronek H.M."/>
            <person name="Kasson M.T."/>
            <person name="Metheny A.M."/>
            <person name="Stauder C.M."/>
            <person name="Lovett B."/>
            <person name="Lynch S.C."/>
            <person name="Garnas J.R."/>
            <person name="Kasson L.R."/>
            <person name="Stajich J.E."/>
        </authorList>
    </citation>
    <scope>NUCLEOTIDE SEQUENCE [LARGE SCALE GENOMIC DNA]</scope>
    <source>
        <strain evidence="10 11">NRRL 64653</strain>
    </source>
</reference>
<dbReference type="Gene3D" id="1.20.1720.10">
    <property type="entry name" value="Multidrug resistance protein D"/>
    <property type="match status" value="1"/>
</dbReference>
<feature type="domain" description="Major facilitator superfamily (MFS) profile" evidence="9">
    <location>
        <begin position="64"/>
        <end position="552"/>
    </location>
</feature>
<evidence type="ECO:0000256" key="3">
    <source>
        <dbReference type="ARBA" id="ARBA00022692"/>
    </source>
</evidence>
<dbReference type="CDD" id="cd17502">
    <property type="entry name" value="MFS_Azr1_MDR_like"/>
    <property type="match status" value="1"/>
</dbReference>
<dbReference type="InterPro" id="IPR036259">
    <property type="entry name" value="MFS_trans_sf"/>
</dbReference>
<evidence type="ECO:0000259" key="9">
    <source>
        <dbReference type="PROSITE" id="PS50850"/>
    </source>
</evidence>
<feature type="transmembrane region" description="Helical" evidence="8">
    <location>
        <begin position="421"/>
        <end position="442"/>
    </location>
</feature>
<dbReference type="Gene3D" id="1.20.1250.20">
    <property type="entry name" value="MFS general substrate transporter like domains"/>
    <property type="match status" value="1"/>
</dbReference>
<gene>
    <name evidence="10" type="ORF">QQX98_002968</name>
</gene>
<dbReference type="InterPro" id="IPR011701">
    <property type="entry name" value="MFS"/>
</dbReference>
<dbReference type="SUPFAM" id="SSF103473">
    <property type="entry name" value="MFS general substrate transporter"/>
    <property type="match status" value="1"/>
</dbReference>
<feature type="transmembrane region" description="Helical" evidence="8">
    <location>
        <begin position="367"/>
        <end position="385"/>
    </location>
</feature>
<keyword evidence="6" id="KW-0325">Glycoprotein</keyword>
<evidence type="ECO:0000256" key="7">
    <source>
        <dbReference type="SAM" id="MobiDB-lite"/>
    </source>
</evidence>
<feature type="transmembrane region" description="Helical" evidence="8">
    <location>
        <begin position="327"/>
        <end position="347"/>
    </location>
</feature>
<feature type="transmembrane region" description="Helical" evidence="8">
    <location>
        <begin position="287"/>
        <end position="307"/>
    </location>
</feature>
<dbReference type="PANTHER" id="PTHR23501:SF193">
    <property type="entry name" value="MULTIDRUG TRANSPORTER, PUTATIVE (AFU_ORTHOLOGUE AFUA_8G00940)-RELATED"/>
    <property type="match status" value="1"/>
</dbReference>
<dbReference type="Proteomes" id="UP001498476">
    <property type="component" value="Unassembled WGS sequence"/>
</dbReference>
<comment type="similarity">
    <text evidence="2">Belongs to the major facilitator superfamily. TCR/Tet family.</text>
</comment>
<dbReference type="PANTHER" id="PTHR23501">
    <property type="entry name" value="MAJOR FACILITATOR SUPERFAMILY"/>
    <property type="match status" value="1"/>
</dbReference>
<keyword evidence="11" id="KW-1185">Reference proteome</keyword>
<evidence type="ECO:0000256" key="5">
    <source>
        <dbReference type="ARBA" id="ARBA00023136"/>
    </source>
</evidence>
<evidence type="ECO:0000313" key="11">
    <source>
        <dbReference type="Proteomes" id="UP001498476"/>
    </source>
</evidence>
<accession>A0ABR1HG12</accession>
<feature type="region of interest" description="Disordered" evidence="7">
    <location>
        <begin position="1"/>
        <end position="49"/>
    </location>
</feature>
<comment type="caution">
    <text evidence="10">The sequence shown here is derived from an EMBL/GenBank/DDBJ whole genome shotgun (WGS) entry which is preliminary data.</text>
</comment>
<name>A0ABR1HG12_9HYPO</name>
<evidence type="ECO:0000256" key="1">
    <source>
        <dbReference type="ARBA" id="ARBA00004141"/>
    </source>
</evidence>
<proteinExistence type="inferred from homology"/>
<evidence type="ECO:0000313" key="10">
    <source>
        <dbReference type="EMBL" id="KAK7420105.1"/>
    </source>
</evidence>
<dbReference type="InterPro" id="IPR020846">
    <property type="entry name" value="MFS_dom"/>
</dbReference>
<evidence type="ECO:0000256" key="8">
    <source>
        <dbReference type="SAM" id="Phobius"/>
    </source>
</evidence>
<feature type="transmembrane region" description="Helical" evidence="8">
    <location>
        <begin position="129"/>
        <end position="155"/>
    </location>
</feature>
<sequence length="563" mass="60753">MASPIPEKPRAEPQAILNDEKPDPVSSTPTLCNENEPVTRTNQDDAVPKDETDTYVTRWKLVSLMISITVAAFLMLLDMSIITTAIPRITEQFHSLDDIGWYGSSYNLASAALQPLSGKFYTYFKSKWLFLWFLFVFEVGCLICGLASSSVMLIIGRTVAGMGSSGIQNGAFTIMAASTPLEKRPPLMGILMAGAQLGLVVGPLVGGALTEYTTWRWCFYINLPIGAVCTVLILLVHIPERVVETEDPIFKTLSTKLDLTGFVLFAPCTVMFLLALQWGGLDYAWDSAMVIGLFGGGGASLIIFLFWEHRVGDNAMIPIPVIRQREIWTSCVTMLFLFTSVFIASYYFPVYFQSVKGATPFDSGVNMLPSILSQLVAAILIGVVVQKVGYYLPFAVASAAIVAIANGLLSTLSPHTSTATWAGYQVLVGFGRGIGMQMPIIAIQSHAKPELISIATAVLVFSQTFGGAVFVSISNVIFHGKLKSELQDRLPHLDADAIIDAGATGVSKAVSANDLPGALAAYAKGVDAVFYLAVAASCVMFMSAWGMGWKDIRKKTPARKGDV</sequence>
<feature type="compositionally biased region" description="Polar residues" evidence="7">
    <location>
        <begin position="25"/>
        <end position="41"/>
    </location>
</feature>
<dbReference type="EMBL" id="JAZAVJ010000032">
    <property type="protein sequence ID" value="KAK7420105.1"/>
    <property type="molecule type" value="Genomic_DNA"/>
</dbReference>
<keyword evidence="3 8" id="KW-0812">Transmembrane</keyword>
<comment type="subcellular location">
    <subcellularLocation>
        <location evidence="1">Membrane</location>
        <topology evidence="1">Multi-pass membrane protein</topology>
    </subcellularLocation>
</comment>
<dbReference type="PROSITE" id="PS50850">
    <property type="entry name" value="MFS"/>
    <property type="match status" value="1"/>
</dbReference>
<keyword evidence="4 8" id="KW-1133">Transmembrane helix</keyword>
<feature type="transmembrane region" description="Helical" evidence="8">
    <location>
        <begin position="259"/>
        <end position="281"/>
    </location>
</feature>
<feature type="transmembrane region" description="Helical" evidence="8">
    <location>
        <begin position="390"/>
        <end position="409"/>
    </location>
</feature>
<feature type="transmembrane region" description="Helical" evidence="8">
    <location>
        <begin position="61"/>
        <end position="86"/>
    </location>
</feature>
<dbReference type="Pfam" id="PF07690">
    <property type="entry name" value="MFS_1"/>
    <property type="match status" value="1"/>
</dbReference>
<feature type="transmembrane region" description="Helical" evidence="8">
    <location>
        <begin position="528"/>
        <end position="549"/>
    </location>
</feature>
<keyword evidence="5 8" id="KW-0472">Membrane</keyword>